<reference evidence="1" key="1">
    <citation type="submission" date="2020-04" db="EMBL/GenBank/DDBJ databases">
        <authorList>
            <person name="Chiriac C."/>
            <person name="Salcher M."/>
            <person name="Ghai R."/>
            <person name="Kavagutti S V."/>
        </authorList>
    </citation>
    <scope>NUCLEOTIDE SEQUENCE</scope>
</reference>
<proteinExistence type="predicted"/>
<accession>A0A6J5M8H6</accession>
<gene>
    <name evidence="1" type="ORF">UFOVP421_32</name>
</gene>
<dbReference type="EMBL" id="LR796402">
    <property type="protein sequence ID" value="CAB4141937.1"/>
    <property type="molecule type" value="Genomic_DNA"/>
</dbReference>
<organism evidence="1">
    <name type="scientific">uncultured Caudovirales phage</name>
    <dbReference type="NCBI Taxonomy" id="2100421"/>
    <lineage>
        <taxon>Viruses</taxon>
        <taxon>Duplodnaviria</taxon>
        <taxon>Heunggongvirae</taxon>
        <taxon>Uroviricota</taxon>
        <taxon>Caudoviricetes</taxon>
        <taxon>Peduoviridae</taxon>
        <taxon>Maltschvirus</taxon>
        <taxon>Maltschvirus maltsch</taxon>
    </lineage>
</organism>
<protein>
    <submittedName>
        <fullName evidence="1">Uncharacterized protein</fullName>
    </submittedName>
</protein>
<sequence>MKYDPARIGALHAFRDAHGRIAPSLAEAERAAELPDLPDETRAYCIARRDTLRRICAGLELRAAEHAR</sequence>
<evidence type="ECO:0000313" key="1">
    <source>
        <dbReference type="EMBL" id="CAB4141937.1"/>
    </source>
</evidence>
<name>A0A6J5M8H6_9CAUD</name>